<sequence>SAWAKGVLAEALDSVCTQRQADHRLVNAAYTSQMDSVTGCCKASVWRISFTV</sequence>
<organism evidence="1">
    <name type="scientific">mine drainage metagenome</name>
    <dbReference type="NCBI Taxonomy" id="410659"/>
    <lineage>
        <taxon>unclassified sequences</taxon>
        <taxon>metagenomes</taxon>
        <taxon>ecological metagenomes</taxon>
    </lineage>
</organism>
<dbReference type="AlphaFoldDB" id="T0XT09"/>
<reference evidence="1" key="1">
    <citation type="submission" date="2013-08" db="EMBL/GenBank/DDBJ databases">
        <authorList>
            <person name="Mendez C."/>
            <person name="Richter M."/>
            <person name="Ferrer M."/>
            <person name="Sanchez J."/>
        </authorList>
    </citation>
    <scope>NUCLEOTIDE SEQUENCE</scope>
</reference>
<comment type="caution">
    <text evidence="1">The sequence shown here is derived from an EMBL/GenBank/DDBJ whole genome shotgun (WGS) entry which is preliminary data.</text>
</comment>
<gene>
    <name evidence="1" type="ORF">B2A_15857</name>
</gene>
<protein>
    <submittedName>
        <fullName evidence="1">Uncharacterized protein</fullName>
    </submittedName>
</protein>
<name>T0XT09_9ZZZZ</name>
<dbReference type="EMBL" id="AUZZ01011525">
    <property type="protein sequence ID" value="EQD25961.1"/>
    <property type="molecule type" value="Genomic_DNA"/>
</dbReference>
<proteinExistence type="predicted"/>
<feature type="non-terminal residue" evidence="1">
    <location>
        <position position="1"/>
    </location>
</feature>
<accession>T0XT09</accession>
<reference evidence="1" key="2">
    <citation type="journal article" date="2014" name="ISME J.">
        <title>Microbial stratification in low pH oxic and suboxic macroscopic growths along an acid mine drainage.</title>
        <authorList>
            <person name="Mendez-Garcia C."/>
            <person name="Mesa V."/>
            <person name="Sprenger R.R."/>
            <person name="Richter M."/>
            <person name="Diez M.S."/>
            <person name="Solano J."/>
            <person name="Bargiela R."/>
            <person name="Golyshina O.V."/>
            <person name="Manteca A."/>
            <person name="Ramos J.L."/>
            <person name="Gallego J.R."/>
            <person name="Llorente I."/>
            <person name="Martins Dos Santos V.A."/>
            <person name="Jensen O.N."/>
            <person name="Pelaez A.I."/>
            <person name="Sanchez J."/>
            <person name="Ferrer M."/>
        </authorList>
    </citation>
    <scope>NUCLEOTIDE SEQUENCE</scope>
</reference>
<evidence type="ECO:0000313" key="1">
    <source>
        <dbReference type="EMBL" id="EQD25961.1"/>
    </source>
</evidence>